<comment type="subcellular location">
    <subcellularLocation>
        <location evidence="1">Nucleus</location>
    </subcellularLocation>
</comment>
<gene>
    <name evidence="5" type="ORF">KIW84_063887</name>
</gene>
<dbReference type="EMBL" id="JAMSHJ010000006">
    <property type="protein sequence ID" value="KAI5398261.1"/>
    <property type="molecule type" value="Genomic_DNA"/>
</dbReference>
<evidence type="ECO:0008006" key="7">
    <source>
        <dbReference type="Google" id="ProtNLM"/>
    </source>
</evidence>
<reference evidence="5 6" key="1">
    <citation type="journal article" date="2022" name="Nat. Genet.">
        <title>Improved pea reference genome and pan-genome highlight genomic features and evolutionary characteristics.</title>
        <authorList>
            <person name="Yang T."/>
            <person name="Liu R."/>
            <person name="Luo Y."/>
            <person name="Hu S."/>
            <person name="Wang D."/>
            <person name="Wang C."/>
            <person name="Pandey M.K."/>
            <person name="Ge S."/>
            <person name="Xu Q."/>
            <person name="Li N."/>
            <person name="Li G."/>
            <person name="Huang Y."/>
            <person name="Saxena R.K."/>
            <person name="Ji Y."/>
            <person name="Li M."/>
            <person name="Yan X."/>
            <person name="He Y."/>
            <person name="Liu Y."/>
            <person name="Wang X."/>
            <person name="Xiang C."/>
            <person name="Varshney R.K."/>
            <person name="Ding H."/>
            <person name="Gao S."/>
            <person name="Zong X."/>
        </authorList>
    </citation>
    <scope>NUCLEOTIDE SEQUENCE [LARGE SCALE GENOMIC DNA]</scope>
    <source>
        <strain evidence="5 6">cv. Zhongwan 6</strain>
    </source>
</reference>
<sequence length="348" mass="38990">MGLKLPRAQLQEGVLLDWRYKVKQRLPWALDPRMRPLTSQPETGLLKQSPKQFSNNEDRHWIIMDSNSDLKPPARRKVKYAPKAPPKRVPKIEVKSELVEEDNKASAAEAKELLRRFHENERKARMKVEKKVSASQIAFGSGGQSAHHKPYGIGSKTNGIESSAFVDANGKEYKEPWDLYSDYPIALPLRKPYSGNPEYLDKEEFGEAAESRTYDENAANSAAELGLLEENPETRSIFMRLPPVFPMIKKPDADVKVNSKRPAKLFKLDEMPPGLIGKMIVYKSGKVKLKIGNTFYDVSSGMNCIFSQELVAMNAAEKHCSSIGEISKLATVTPDVDAALDCLSDLDL</sequence>
<comment type="caution">
    <text evidence="5">The sequence shown here is derived from an EMBL/GenBank/DDBJ whole genome shotgun (WGS) entry which is preliminary data.</text>
</comment>
<proteinExistence type="predicted"/>
<accession>A0A9D4WA36</accession>
<dbReference type="InterPro" id="IPR007811">
    <property type="entry name" value="RPC4"/>
</dbReference>
<dbReference type="GO" id="GO:0042797">
    <property type="term" value="P:tRNA transcription by RNA polymerase III"/>
    <property type="evidence" value="ECO:0007669"/>
    <property type="project" value="TreeGrafter"/>
</dbReference>
<dbReference type="GO" id="GO:0003677">
    <property type="term" value="F:DNA binding"/>
    <property type="evidence" value="ECO:0007669"/>
    <property type="project" value="InterPro"/>
</dbReference>
<protein>
    <recommendedName>
        <fullName evidence="7">DNA-directed RNA polymerase III subunit RPC4</fullName>
    </recommendedName>
</protein>
<dbReference type="Pfam" id="PF05132">
    <property type="entry name" value="RNA_pol_Rpc4"/>
    <property type="match status" value="1"/>
</dbReference>
<keyword evidence="4" id="KW-0539">Nucleus</keyword>
<evidence type="ECO:0000256" key="2">
    <source>
        <dbReference type="ARBA" id="ARBA00022478"/>
    </source>
</evidence>
<keyword evidence="2" id="KW-0240">DNA-directed RNA polymerase</keyword>
<dbReference type="PANTHER" id="PTHR13408:SF0">
    <property type="entry name" value="DNA-DIRECTED RNA POLYMERASE III SUBUNIT RPC4"/>
    <property type="match status" value="1"/>
</dbReference>
<dbReference type="GO" id="GO:0005666">
    <property type="term" value="C:RNA polymerase III complex"/>
    <property type="evidence" value="ECO:0007669"/>
    <property type="project" value="InterPro"/>
</dbReference>
<dbReference type="Gramene" id="Psat06G0388700-T1">
    <property type="protein sequence ID" value="KAI5398261.1"/>
    <property type="gene ID" value="KIW84_063887"/>
</dbReference>
<evidence type="ECO:0000313" key="5">
    <source>
        <dbReference type="EMBL" id="KAI5398261.1"/>
    </source>
</evidence>
<evidence type="ECO:0000313" key="6">
    <source>
        <dbReference type="Proteomes" id="UP001058974"/>
    </source>
</evidence>
<organism evidence="5 6">
    <name type="scientific">Pisum sativum</name>
    <name type="common">Garden pea</name>
    <name type="synonym">Lathyrus oleraceus</name>
    <dbReference type="NCBI Taxonomy" id="3888"/>
    <lineage>
        <taxon>Eukaryota</taxon>
        <taxon>Viridiplantae</taxon>
        <taxon>Streptophyta</taxon>
        <taxon>Embryophyta</taxon>
        <taxon>Tracheophyta</taxon>
        <taxon>Spermatophyta</taxon>
        <taxon>Magnoliopsida</taxon>
        <taxon>eudicotyledons</taxon>
        <taxon>Gunneridae</taxon>
        <taxon>Pentapetalae</taxon>
        <taxon>rosids</taxon>
        <taxon>fabids</taxon>
        <taxon>Fabales</taxon>
        <taxon>Fabaceae</taxon>
        <taxon>Papilionoideae</taxon>
        <taxon>50 kb inversion clade</taxon>
        <taxon>NPAAA clade</taxon>
        <taxon>Hologalegina</taxon>
        <taxon>IRL clade</taxon>
        <taxon>Fabeae</taxon>
        <taxon>Lathyrus</taxon>
    </lineage>
</organism>
<name>A0A9D4WA36_PEA</name>
<dbReference type="Proteomes" id="UP001058974">
    <property type="component" value="Chromosome 6"/>
</dbReference>
<keyword evidence="3" id="KW-0804">Transcription</keyword>
<dbReference type="AlphaFoldDB" id="A0A9D4WA36"/>
<evidence type="ECO:0000256" key="4">
    <source>
        <dbReference type="ARBA" id="ARBA00023242"/>
    </source>
</evidence>
<evidence type="ECO:0000256" key="1">
    <source>
        <dbReference type="ARBA" id="ARBA00004123"/>
    </source>
</evidence>
<evidence type="ECO:0000256" key="3">
    <source>
        <dbReference type="ARBA" id="ARBA00023163"/>
    </source>
</evidence>
<keyword evidence="6" id="KW-1185">Reference proteome</keyword>
<dbReference type="PANTHER" id="PTHR13408">
    <property type="entry name" value="DNA-DIRECTED RNA POLYMERASE III"/>
    <property type="match status" value="1"/>
</dbReference>